<dbReference type="OrthoDB" id="2017432at2759"/>
<gene>
    <name evidence="1" type="ORF">SETIT_5G354600v2</name>
</gene>
<organism evidence="1">
    <name type="scientific">Setaria italica</name>
    <name type="common">Foxtail millet</name>
    <name type="synonym">Panicum italicum</name>
    <dbReference type="NCBI Taxonomy" id="4555"/>
    <lineage>
        <taxon>Eukaryota</taxon>
        <taxon>Viridiplantae</taxon>
        <taxon>Streptophyta</taxon>
        <taxon>Embryophyta</taxon>
        <taxon>Tracheophyta</taxon>
        <taxon>Spermatophyta</taxon>
        <taxon>Magnoliopsida</taxon>
        <taxon>Liliopsida</taxon>
        <taxon>Poales</taxon>
        <taxon>Poaceae</taxon>
        <taxon>PACMAD clade</taxon>
        <taxon>Panicoideae</taxon>
        <taxon>Panicodae</taxon>
        <taxon>Paniceae</taxon>
        <taxon>Cenchrinae</taxon>
        <taxon>Setaria</taxon>
    </lineage>
</organism>
<proteinExistence type="predicted"/>
<dbReference type="Gene3D" id="2.60.120.10">
    <property type="entry name" value="Jelly Rolls"/>
    <property type="match status" value="1"/>
</dbReference>
<evidence type="ECO:0000313" key="1">
    <source>
        <dbReference type="EMBL" id="RCV27804.1"/>
    </source>
</evidence>
<sequence>MAVMAWIRERSGKKYLELAFEMTWQSTPLLQCAGKGECASGPSIPGPTDLSAVYLRPKLHTVNGSWIIIHFSPIVSLPGPQLHPWAEPFAAAALLPVFPIPPPAVRHRHRRSTGRRPSMANPRRAIALHIQTQPPPLPTTTPLPPHSSLGSSLLHFLKRPASFPFLLSLFVLLTWLSLRFHRPSPPPSLGGRPAVVHEPQANLVRFPAELHPTPIARDGRGWLLDPVAAARDAGLPGGAFACLSLHVGQIQPGGLRGNHRHHTCNETFVIWGAKTKFRLENADVKDKGYGEAIIAADEVGIVASTRSTAHALINMDVQPTFFIGCQDTLINPNSSNTDYKVWKDL</sequence>
<reference evidence="1" key="1">
    <citation type="journal article" date="2012" name="Nat. Biotechnol.">
        <title>Reference genome sequence of the model plant Setaria.</title>
        <authorList>
            <person name="Bennetzen J.L."/>
            <person name="Schmutz J."/>
            <person name="Wang H."/>
            <person name="Percifield R."/>
            <person name="Hawkins J."/>
            <person name="Pontaroli A.C."/>
            <person name="Estep M."/>
            <person name="Feng L."/>
            <person name="Vaughn J.N."/>
            <person name="Grimwood J."/>
            <person name="Jenkins J."/>
            <person name="Barry K."/>
            <person name="Lindquist E."/>
            <person name="Hellsten U."/>
            <person name="Deshpande S."/>
            <person name="Wang X."/>
            <person name="Wu X."/>
            <person name="Mitros T."/>
            <person name="Triplett J."/>
            <person name="Yang X."/>
            <person name="Ye C.Y."/>
            <person name="Mauro-Herrera M."/>
            <person name="Wang L."/>
            <person name="Li P."/>
            <person name="Sharma M."/>
            <person name="Sharma R."/>
            <person name="Ronald P.C."/>
            <person name="Panaud O."/>
            <person name="Kellogg E.A."/>
            <person name="Brutnell T.P."/>
            <person name="Doust A.N."/>
            <person name="Tuskan G.A."/>
            <person name="Rokhsar D."/>
            <person name="Devos K.M."/>
        </authorList>
    </citation>
    <scope>NUCLEOTIDE SEQUENCE [LARGE SCALE GENOMIC DNA]</scope>
    <source>
        <strain evidence="1">Yugu1</strain>
    </source>
</reference>
<dbReference type="FunFam" id="2.60.120.10:FF:000102">
    <property type="entry name" value="Cupin, RmlC-type"/>
    <property type="match status" value="1"/>
</dbReference>
<protein>
    <submittedName>
        <fullName evidence="1">Uncharacterized protein</fullName>
    </submittedName>
</protein>
<name>A0A368RCK5_SETIT</name>
<dbReference type="PANTHER" id="PTHR37742:SF1">
    <property type="entry name" value="OS01G0810200 PROTEIN"/>
    <property type="match status" value="1"/>
</dbReference>
<dbReference type="InterPro" id="IPR014710">
    <property type="entry name" value="RmlC-like_jellyroll"/>
</dbReference>
<reference evidence="1" key="2">
    <citation type="submission" date="2015-07" db="EMBL/GenBank/DDBJ databases">
        <authorList>
            <person name="Noorani M."/>
        </authorList>
    </citation>
    <scope>NUCLEOTIDE SEQUENCE</scope>
    <source>
        <strain evidence="1">Yugu1</strain>
    </source>
</reference>
<dbReference type="PANTHER" id="PTHR37742">
    <property type="entry name" value="OS01G0810200 PROTEIN"/>
    <property type="match status" value="1"/>
</dbReference>
<dbReference type="EMBL" id="CM003532">
    <property type="protein sequence ID" value="RCV27804.1"/>
    <property type="molecule type" value="Genomic_DNA"/>
</dbReference>
<dbReference type="AlphaFoldDB" id="A0A368RCK5"/>
<accession>A0A368RCK5</accession>
<dbReference type="STRING" id="4555.A0A368RCK5"/>